<evidence type="ECO:0000313" key="1">
    <source>
        <dbReference type="EMBL" id="CAH1973595.1"/>
    </source>
</evidence>
<accession>A0A9P0KMH9</accession>
<dbReference type="AlphaFoldDB" id="A0A9P0KMH9"/>
<dbReference type="Proteomes" id="UP001152888">
    <property type="component" value="Unassembled WGS sequence"/>
</dbReference>
<comment type="caution">
    <text evidence="1">The sequence shown here is derived from an EMBL/GenBank/DDBJ whole genome shotgun (WGS) entry which is preliminary data.</text>
</comment>
<gene>
    <name evidence="1" type="ORF">ACAOBT_LOCUS10643</name>
</gene>
<protein>
    <submittedName>
        <fullName evidence="1">Uncharacterized protein</fullName>
    </submittedName>
</protein>
<sequence>MNATSNGNTMTTEERSRAVPTVKVTKNVAARRKTTYMYYNWIRTVSFRILSLKSVFIYGQTDWLLSIVDIQRAPCPLIFFISLVSY</sequence>
<proteinExistence type="predicted"/>
<evidence type="ECO:0000313" key="2">
    <source>
        <dbReference type="Proteomes" id="UP001152888"/>
    </source>
</evidence>
<keyword evidence="2" id="KW-1185">Reference proteome</keyword>
<name>A0A9P0KMH9_ACAOB</name>
<organism evidence="1 2">
    <name type="scientific">Acanthoscelides obtectus</name>
    <name type="common">Bean weevil</name>
    <name type="synonym">Bruchus obtectus</name>
    <dbReference type="NCBI Taxonomy" id="200917"/>
    <lineage>
        <taxon>Eukaryota</taxon>
        <taxon>Metazoa</taxon>
        <taxon>Ecdysozoa</taxon>
        <taxon>Arthropoda</taxon>
        <taxon>Hexapoda</taxon>
        <taxon>Insecta</taxon>
        <taxon>Pterygota</taxon>
        <taxon>Neoptera</taxon>
        <taxon>Endopterygota</taxon>
        <taxon>Coleoptera</taxon>
        <taxon>Polyphaga</taxon>
        <taxon>Cucujiformia</taxon>
        <taxon>Chrysomeloidea</taxon>
        <taxon>Chrysomelidae</taxon>
        <taxon>Bruchinae</taxon>
        <taxon>Bruchini</taxon>
        <taxon>Acanthoscelides</taxon>
    </lineage>
</organism>
<dbReference type="EMBL" id="CAKOFQ010006811">
    <property type="protein sequence ID" value="CAH1973595.1"/>
    <property type="molecule type" value="Genomic_DNA"/>
</dbReference>
<reference evidence="1" key="1">
    <citation type="submission" date="2022-03" db="EMBL/GenBank/DDBJ databases">
        <authorList>
            <person name="Sayadi A."/>
        </authorList>
    </citation>
    <scope>NUCLEOTIDE SEQUENCE</scope>
</reference>